<keyword evidence="3 4" id="KW-0413">Isomerase</keyword>
<dbReference type="AlphaFoldDB" id="A0A3D8IQ07"/>
<dbReference type="HAMAP" id="MF_00171">
    <property type="entry name" value="TruA"/>
    <property type="match status" value="1"/>
</dbReference>
<dbReference type="Proteomes" id="UP000256379">
    <property type="component" value="Unassembled WGS sequence"/>
</dbReference>
<dbReference type="SUPFAM" id="SSF55120">
    <property type="entry name" value="Pseudouridine synthase"/>
    <property type="match status" value="1"/>
</dbReference>
<dbReference type="InterPro" id="IPR001406">
    <property type="entry name" value="PsdUridine_synth_TruA"/>
</dbReference>
<organism evidence="9 10">
    <name type="scientific">Helicobacter didelphidarum</name>
    <dbReference type="NCBI Taxonomy" id="2040648"/>
    <lineage>
        <taxon>Bacteria</taxon>
        <taxon>Pseudomonadati</taxon>
        <taxon>Campylobacterota</taxon>
        <taxon>Epsilonproteobacteria</taxon>
        <taxon>Campylobacterales</taxon>
        <taxon>Helicobacteraceae</taxon>
        <taxon>Helicobacter</taxon>
    </lineage>
</organism>
<dbReference type="EMBL" id="NXLQ01000003">
    <property type="protein sequence ID" value="RDU66724.1"/>
    <property type="molecule type" value="Genomic_DNA"/>
</dbReference>
<dbReference type="InterPro" id="IPR020095">
    <property type="entry name" value="PsdUridine_synth_TruA_C"/>
</dbReference>
<dbReference type="InterPro" id="IPR020097">
    <property type="entry name" value="PsdUridine_synth_TruA_a/b_dom"/>
</dbReference>
<sequence>MVGIFIINILNAFIEKLHMNVVCIIAYDGSKFCGFSKQKKDSIKIRYLETKIQDDTSMGLPYTTKLKMFSQENELLSVADFFESALKRIGINTHIIASGRTDKGVHATYQVINFHTDLTLQQMPLEKMKNLLNQKLSPSVLVRKIFLESNSFHARFSAKVRTYRYIFTQEDILPFFNPYIAKVQYGNPILIQQALDSFLGIHDFSLFKKNGSETKNFVREIYKATLLEKKLYNIPCCIIHISANGFLRSQVRMMIQACLYVSLAKISLADLQCQIDNNMLLTDKSCVRELAPQGGLYLCRVVY</sequence>
<protein>
    <recommendedName>
        <fullName evidence="4">tRNA pseudouridine synthase A</fullName>
        <ecNumber evidence="4">5.4.99.12</ecNumber>
    </recommendedName>
    <alternativeName>
        <fullName evidence="4">tRNA pseudouridine(38-40) synthase</fullName>
    </alternativeName>
    <alternativeName>
        <fullName evidence="4">tRNA pseudouridylate synthase I</fullName>
    </alternativeName>
    <alternativeName>
        <fullName evidence="4">tRNA-uridine isomerase I</fullName>
    </alternativeName>
</protein>
<comment type="similarity">
    <text evidence="1 4 7">Belongs to the tRNA pseudouridine synthase TruA family.</text>
</comment>
<feature type="active site" description="Nucleophile" evidence="4 5">
    <location>
        <position position="102"/>
    </location>
</feature>
<dbReference type="PANTHER" id="PTHR11142">
    <property type="entry name" value="PSEUDOURIDYLATE SYNTHASE"/>
    <property type="match status" value="1"/>
</dbReference>
<comment type="caution">
    <text evidence="9">The sequence shown here is derived from an EMBL/GenBank/DDBJ whole genome shotgun (WGS) entry which is preliminary data.</text>
</comment>
<dbReference type="PANTHER" id="PTHR11142:SF0">
    <property type="entry name" value="TRNA PSEUDOURIDINE SYNTHASE-LIKE 1"/>
    <property type="match status" value="1"/>
</dbReference>
<feature type="domain" description="Pseudouridine synthase I TruA alpha/beta" evidence="8">
    <location>
        <begin position="25"/>
        <end position="156"/>
    </location>
</feature>
<comment type="subunit">
    <text evidence="4">Homodimer.</text>
</comment>
<dbReference type="InterPro" id="IPR020094">
    <property type="entry name" value="TruA/RsuA/RluB/E/F_N"/>
</dbReference>
<dbReference type="EC" id="5.4.99.12" evidence="4"/>
<accession>A0A3D8IQ07</accession>
<evidence type="ECO:0000256" key="3">
    <source>
        <dbReference type="ARBA" id="ARBA00023235"/>
    </source>
</evidence>
<evidence type="ECO:0000256" key="1">
    <source>
        <dbReference type="ARBA" id="ARBA00009375"/>
    </source>
</evidence>
<dbReference type="Gene3D" id="3.30.70.660">
    <property type="entry name" value="Pseudouridine synthase I, catalytic domain, C-terminal subdomain"/>
    <property type="match status" value="1"/>
</dbReference>
<feature type="domain" description="Pseudouridine synthase I TruA alpha/beta" evidence="8">
    <location>
        <begin position="194"/>
        <end position="303"/>
    </location>
</feature>
<evidence type="ECO:0000259" key="8">
    <source>
        <dbReference type="Pfam" id="PF01416"/>
    </source>
</evidence>
<dbReference type="InterPro" id="IPR020103">
    <property type="entry name" value="PsdUridine_synth_cat_dom_sf"/>
</dbReference>
<gene>
    <name evidence="4" type="primary">truA</name>
    <name evidence="9" type="ORF">CQA53_02840</name>
</gene>
<evidence type="ECO:0000313" key="9">
    <source>
        <dbReference type="EMBL" id="RDU66724.1"/>
    </source>
</evidence>
<dbReference type="GO" id="GO:0160147">
    <property type="term" value="F:tRNA pseudouridine(38-40) synthase activity"/>
    <property type="evidence" value="ECO:0007669"/>
    <property type="project" value="UniProtKB-EC"/>
</dbReference>
<dbReference type="GO" id="GO:0003723">
    <property type="term" value="F:RNA binding"/>
    <property type="evidence" value="ECO:0007669"/>
    <property type="project" value="InterPro"/>
</dbReference>
<evidence type="ECO:0000256" key="6">
    <source>
        <dbReference type="PIRSR" id="PIRSR001430-2"/>
    </source>
</evidence>
<comment type="catalytic activity">
    <reaction evidence="4 7">
        <text>uridine(38/39/40) in tRNA = pseudouridine(38/39/40) in tRNA</text>
        <dbReference type="Rhea" id="RHEA:22376"/>
        <dbReference type="Rhea" id="RHEA-COMP:10085"/>
        <dbReference type="Rhea" id="RHEA-COMP:10087"/>
        <dbReference type="ChEBI" id="CHEBI:65314"/>
        <dbReference type="ChEBI" id="CHEBI:65315"/>
        <dbReference type="EC" id="5.4.99.12"/>
    </reaction>
</comment>
<keyword evidence="10" id="KW-1185">Reference proteome</keyword>
<feature type="binding site" evidence="4 6">
    <location>
        <position position="163"/>
    </location>
    <ligand>
        <name>substrate</name>
    </ligand>
</feature>
<dbReference type="Pfam" id="PF01416">
    <property type="entry name" value="PseudoU_synth_1"/>
    <property type="match status" value="2"/>
</dbReference>
<name>A0A3D8IQ07_9HELI</name>
<comment type="function">
    <text evidence="4">Formation of pseudouridine at positions 38, 39 and 40 in the anticodon stem and loop of transfer RNAs.</text>
</comment>
<evidence type="ECO:0000256" key="7">
    <source>
        <dbReference type="RuleBase" id="RU003792"/>
    </source>
</evidence>
<evidence type="ECO:0000313" key="10">
    <source>
        <dbReference type="Proteomes" id="UP000256379"/>
    </source>
</evidence>
<dbReference type="Gene3D" id="3.30.70.580">
    <property type="entry name" value="Pseudouridine synthase I, catalytic domain, N-terminal subdomain"/>
    <property type="match status" value="1"/>
</dbReference>
<dbReference type="PIRSF" id="PIRSF001430">
    <property type="entry name" value="tRNA_psdUrid_synth"/>
    <property type="match status" value="1"/>
</dbReference>
<evidence type="ECO:0000256" key="4">
    <source>
        <dbReference type="HAMAP-Rule" id="MF_00171"/>
    </source>
</evidence>
<comment type="caution">
    <text evidence="4">Lacks conserved residue(s) required for the propagation of feature annotation.</text>
</comment>
<keyword evidence="2 4" id="KW-0819">tRNA processing</keyword>
<dbReference type="CDD" id="cd02570">
    <property type="entry name" value="PseudoU_synth_EcTruA"/>
    <property type="match status" value="1"/>
</dbReference>
<reference evidence="9 10" key="1">
    <citation type="submission" date="2018-04" db="EMBL/GenBank/DDBJ databases">
        <title>Novel Campyloabacter and Helicobacter Species and Strains.</title>
        <authorList>
            <person name="Mannion A.J."/>
            <person name="Shen Z."/>
            <person name="Fox J.G."/>
        </authorList>
    </citation>
    <scope>NUCLEOTIDE SEQUENCE [LARGE SCALE GENOMIC DNA]</scope>
    <source>
        <strain evidence="9 10">MIT 17-337</strain>
    </source>
</reference>
<evidence type="ECO:0000256" key="2">
    <source>
        <dbReference type="ARBA" id="ARBA00022694"/>
    </source>
</evidence>
<proteinExistence type="inferred from homology"/>
<dbReference type="GO" id="GO:0031119">
    <property type="term" value="P:tRNA pseudouridine synthesis"/>
    <property type="evidence" value="ECO:0007669"/>
    <property type="project" value="UniProtKB-UniRule"/>
</dbReference>
<evidence type="ECO:0000256" key="5">
    <source>
        <dbReference type="PIRSR" id="PIRSR001430-1"/>
    </source>
</evidence>